<dbReference type="PANTHER" id="PTHR48219:SF2">
    <property type="entry name" value="VACUOLAR PROTEIN SORTING-ASSOCIATED PROTEIN 62"/>
    <property type="match status" value="1"/>
</dbReference>
<gene>
    <name evidence="2" type="ORF">PS624_03424</name>
</gene>
<feature type="region of interest" description="Disordered" evidence="1">
    <location>
        <begin position="437"/>
        <end position="458"/>
    </location>
</feature>
<dbReference type="AlphaFoldDB" id="A0A5E6UBB3"/>
<evidence type="ECO:0000313" key="3">
    <source>
        <dbReference type="Proteomes" id="UP000326241"/>
    </source>
</evidence>
<accession>A0A5E6UBB3</accession>
<evidence type="ECO:0000313" key="2">
    <source>
        <dbReference type="EMBL" id="VVN02950.1"/>
    </source>
</evidence>
<protein>
    <recommendedName>
        <fullName evidence="4">DUF946 domain-containing protein</fullName>
    </recommendedName>
</protein>
<evidence type="ECO:0000256" key="1">
    <source>
        <dbReference type="SAM" id="MobiDB-lite"/>
    </source>
</evidence>
<dbReference type="InterPro" id="IPR009291">
    <property type="entry name" value="Vps62"/>
</dbReference>
<dbReference type="RefSeq" id="WP_224794625.1">
    <property type="nucleotide sequence ID" value="NZ_CABVGZ010000037.1"/>
</dbReference>
<feature type="compositionally biased region" description="Polar residues" evidence="1">
    <location>
        <begin position="439"/>
        <end position="458"/>
    </location>
</feature>
<dbReference type="Proteomes" id="UP000326241">
    <property type="component" value="Unassembled WGS sequence"/>
</dbReference>
<sequence length="458" mass="49336">MTTTDTTPLPARQMEPIRLDNLLINFTSEFLRMWDTDGSRAKPAAFWRPTPAPDLLPGYFPLGDVVAPGLGNINGNKVVAVVCESPTPSVDAGKGKALRSPDDFELIWRDSGSGSKKDGAVWRPIPPAGYVALGSVCSNGHEKPSLNSIRCVRADLVIASSASDPLWNDKGSGARQSISAWGALPPAAAASGEIYLAPGTFVGFNGYSKPADLQVHSLRLQIPLIINPRPVAPLLCGITPTALDLPQQPTFMASLPWFTVKDPLLAPLEQLHTSPFYTLQRTDKYVLVGHAHNSESTSQTFRWTAYREQRTDGLRAFTNSTSVEFGAQWQTNVRTPFLFSARLGHEFTQCEMHSNEWLNTAAIEVVAVVDGGKSVAAYLIQSDYGLLRADGTAVANLFSYTAGSSLHISQYTSEVPENIVPATQPVATETPVDIAEMEQTPTPASTEQDVVSATDSAP</sequence>
<dbReference type="EMBL" id="CABVGZ010000037">
    <property type="protein sequence ID" value="VVN02950.1"/>
    <property type="molecule type" value="Genomic_DNA"/>
</dbReference>
<name>A0A5E6UBB3_PSEFL</name>
<reference evidence="2 3" key="1">
    <citation type="submission" date="2019-09" db="EMBL/GenBank/DDBJ databases">
        <authorList>
            <person name="Chandra G."/>
            <person name="Truman W A."/>
        </authorList>
    </citation>
    <scope>NUCLEOTIDE SEQUENCE [LARGE SCALE GENOMIC DNA]</scope>
    <source>
        <strain evidence="2">PS624</strain>
    </source>
</reference>
<proteinExistence type="predicted"/>
<evidence type="ECO:0008006" key="4">
    <source>
        <dbReference type="Google" id="ProtNLM"/>
    </source>
</evidence>
<organism evidence="2 3">
    <name type="scientific">Pseudomonas fluorescens</name>
    <dbReference type="NCBI Taxonomy" id="294"/>
    <lineage>
        <taxon>Bacteria</taxon>
        <taxon>Pseudomonadati</taxon>
        <taxon>Pseudomonadota</taxon>
        <taxon>Gammaproteobacteria</taxon>
        <taxon>Pseudomonadales</taxon>
        <taxon>Pseudomonadaceae</taxon>
        <taxon>Pseudomonas</taxon>
    </lineage>
</organism>
<dbReference type="Pfam" id="PF06101">
    <property type="entry name" value="Vps62"/>
    <property type="match status" value="1"/>
</dbReference>
<dbReference type="PANTHER" id="PTHR48219">
    <property type="entry name" value="VACUOLAR PROTEIN SORTING-ASSOCIATED PROTEIN 62-RELATED"/>
    <property type="match status" value="1"/>
</dbReference>